<dbReference type="NCBIfam" id="TIGR01352">
    <property type="entry name" value="tonB_Cterm"/>
    <property type="match status" value="1"/>
</dbReference>
<reference evidence="8" key="1">
    <citation type="journal article" date="2014" name="Int. J. Syst. Evol. Microbiol.">
        <title>Complete genome sequence of Corynebacterium casei LMG S-19264T (=DSM 44701T), isolated from a smear-ripened cheese.</title>
        <authorList>
            <consortium name="US DOE Joint Genome Institute (JGI-PGF)"/>
            <person name="Walter F."/>
            <person name="Albersmeier A."/>
            <person name="Kalinowski J."/>
            <person name="Ruckert C."/>
        </authorList>
    </citation>
    <scope>NUCLEOTIDE SEQUENCE</scope>
    <source>
        <strain evidence="8">JCM 12862</strain>
    </source>
</reference>
<dbReference type="Gene3D" id="3.30.1150.10">
    <property type="match status" value="1"/>
</dbReference>
<dbReference type="GO" id="GO:0055085">
    <property type="term" value="P:transmembrane transport"/>
    <property type="evidence" value="ECO:0007669"/>
    <property type="project" value="InterPro"/>
</dbReference>
<dbReference type="RefSeq" id="WP_188651946.1">
    <property type="nucleotide sequence ID" value="NZ_BMNR01000003.1"/>
</dbReference>
<name>A0A8J3BI33_9FLAO</name>
<feature type="region of interest" description="Disordered" evidence="5">
    <location>
        <begin position="92"/>
        <end position="122"/>
    </location>
</feature>
<protein>
    <recommendedName>
        <fullName evidence="7">TonB C-terminal domain-containing protein</fullName>
    </recommendedName>
</protein>
<keyword evidence="9" id="KW-1185">Reference proteome</keyword>
<evidence type="ECO:0000313" key="8">
    <source>
        <dbReference type="EMBL" id="GGK23079.1"/>
    </source>
</evidence>
<feature type="domain" description="TonB C-terminal" evidence="7">
    <location>
        <begin position="177"/>
        <end position="239"/>
    </location>
</feature>
<evidence type="ECO:0000256" key="4">
    <source>
        <dbReference type="ARBA" id="ARBA00023136"/>
    </source>
</evidence>
<comment type="subcellular location">
    <subcellularLocation>
        <location evidence="1">Membrane</location>
        <topology evidence="1">Single-pass membrane protein</topology>
    </subcellularLocation>
</comment>
<dbReference type="InterPro" id="IPR037682">
    <property type="entry name" value="TonB_C"/>
</dbReference>
<dbReference type="GO" id="GO:0016020">
    <property type="term" value="C:membrane"/>
    <property type="evidence" value="ECO:0007669"/>
    <property type="project" value="UniProtKB-SubCell"/>
</dbReference>
<evidence type="ECO:0000256" key="1">
    <source>
        <dbReference type="ARBA" id="ARBA00004167"/>
    </source>
</evidence>
<feature type="compositionally biased region" description="Polar residues" evidence="5">
    <location>
        <begin position="101"/>
        <end position="121"/>
    </location>
</feature>
<evidence type="ECO:0000256" key="6">
    <source>
        <dbReference type="SAM" id="Phobius"/>
    </source>
</evidence>
<dbReference type="Pfam" id="PF03544">
    <property type="entry name" value="TonB_C"/>
    <property type="match status" value="1"/>
</dbReference>
<dbReference type="SUPFAM" id="SSF74653">
    <property type="entry name" value="TolA/TonB C-terminal domain"/>
    <property type="match status" value="1"/>
</dbReference>
<evidence type="ECO:0000256" key="2">
    <source>
        <dbReference type="ARBA" id="ARBA00022692"/>
    </source>
</evidence>
<keyword evidence="2 6" id="KW-0812">Transmembrane</keyword>
<sequence length="243" mass="27194">MNLQFNNQQKALLLTFLITGTVILSVFNLSIKQQNELSSESYYEIEPEKPLTEEEVKLLEAIDKLNASKAETNKAYNETQKDKPFAEAYKPIAPPEDYQRPETTQNEDIAEQSSSTNNDISDLNHEEISSFSKVNSFLNKSTKKNVDESNNRKSTISYSLVDRTADYLPIPIYLCEQGGKIVINVTVDDQGNVTDAYVNSSSTSSNECLKESALEYAKQAKFNASPGKKPQIGSITFNFVGKY</sequence>
<proteinExistence type="predicted"/>
<comment type="caution">
    <text evidence="8">The sequence shown here is derived from an EMBL/GenBank/DDBJ whole genome shotgun (WGS) entry which is preliminary data.</text>
</comment>
<evidence type="ECO:0000313" key="9">
    <source>
        <dbReference type="Proteomes" id="UP000612329"/>
    </source>
</evidence>
<evidence type="ECO:0000259" key="7">
    <source>
        <dbReference type="Pfam" id="PF03544"/>
    </source>
</evidence>
<dbReference type="InterPro" id="IPR006260">
    <property type="entry name" value="TonB/TolA_C"/>
</dbReference>
<keyword evidence="3 6" id="KW-1133">Transmembrane helix</keyword>
<reference evidence="8" key="2">
    <citation type="submission" date="2020-09" db="EMBL/GenBank/DDBJ databases">
        <authorList>
            <person name="Sun Q."/>
            <person name="Ohkuma M."/>
        </authorList>
    </citation>
    <scope>NUCLEOTIDE SEQUENCE</scope>
    <source>
        <strain evidence="8">JCM 12862</strain>
    </source>
</reference>
<dbReference type="EMBL" id="BMNR01000003">
    <property type="protein sequence ID" value="GGK23079.1"/>
    <property type="molecule type" value="Genomic_DNA"/>
</dbReference>
<evidence type="ECO:0000256" key="3">
    <source>
        <dbReference type="ARBA" id="ARBA00022989"/>
    </source>
</evidence>
<dbReference type="Proteomes" id="UP000612329">
    <property type="component" value="Unassembled WGS sequence"/>
</dbReference>
<gene>
    <name evidence="8" type="ORF">GCM10007962_16630</name>
</gene>
<feature type="transmembrane region" description="Helical" evidence="6">
    <location>
        <begin position="12"/>
        <end position="31"/>
    </location>
</feature>
<evidence type="ECO:0000256" key="5">
    <source>
        <dbReference type="SAM" id="MobiDB-lite"/>
    </source>
</evidence>
<dbReference type="AlphaFoldDB" id="A0A8J3BI33"/>
<keyword evidence="4 6" id="KW-0472">Membrane</keyword>
<organism evidence="8 9">
    <name type="scientific">Yeosuana aromativorans</name>
    <dbReference type="NCBI Taxonomy" id="288019"/>
    <lineage>
        <taxon>Bacteria</taxon>
        <taxon>Pseudomonadati</taxon>
        <taxon>Bacteroidota</taxon>
        <taxon>Flavobacteriia</taxon>
        <taxon>Flavobacteriales</taxon>
        <taxon>Flavobacteriaceae</taxon>
        <taxon>Yeosuana</taxon>
    </lineage>
</organism>
<accession>A0A8J3BI33</accession>